<dbReference type="EMBL" id="JAANHS010000003">
    <property type="protein sequence ID" value="NHB76219.1"/>
    <property type="molecule type" value="Genomic_DNA"/>
</dbReference>
<dbReference type="RefSeq" id="WP_166402444.1">
    <property type="nucleotide sequence ID" value="NZ_JAANHS010000003.1"/>
</dbReference>
<reference evidence="1 2" key="1">
    <citation type="journal article" date="2022" name="Microorganisms">
        <title>Genome Sequence and Characterization of a Xanthorhodopsin-Containing, Aerobic Anoxygenic Phototrophic Rhodobacter Species, Isolated from Mesophilic Conditions at Yellowstone National Park.</title>
        <authorList>
            <person name="Kyndt J.A."/>
            <person name="Robertson S."/>
            <person name="Shoffstall I.B."/>
            <person name="Ramaley R.F."/>
            <person name="Meyer T.E."/>
        </authorList>
    </citation>
    <scope>NUCLEOTIDE SEQUENCE [LARGE SCALE GENOMIC DNA]</scope>
    <source>
        <strain evidence="1 2">M37P</strain>
    </source>
</reference>
<protein>
    <submittedName>
        <fullName evidence="1">Uncharacterized protein</fullName>
    </submittedName>
</protein>
<comment type="caution">
    <text evidence="1">The sequence shown here is derived from an EMBL/GenBank/DDBJ whole genome shotgun (WGS) entry which is preliminary data.</text>
</comment>
<organism evidence="1 2">
    <name type="scientific">Rhodobacter calidifons</name>
    <dbReference type="NCBI Taxonomy" id="2715277"/>
    <lineage>
        <taxon>Bacteria</taxon>
        <taxon>Pseudomonadati</taxon>
        <taxon>Pseudomonadota</taxon>
        <taxon>Alphaproteobacteria</taxon>
        <taxon>Rhodobacterales</taxon>
        <taxon>Rhodobacter group</taxon>
        <taxon>Rhodobacter</taxon>
    </lineage>
</organism>
<evidence type="ECO:0000313" key="1">
    <source>
        <dbReference type="EMBL" id="NHB76219.1"/>
    </source>
</evidence>
<dbReference type="Proteomes" id="UP001515660">
    <property type="component" value="Unassembled WGS sequence"/>
</dbReference>
<keyword evidence="2" id="KW-1185">Reference proteome</keyword>
<accession>A0ABX0G525</accession>
<gene>
    <name evidence="1" type="ORF">G8O29_05605</name>
</gene>
<proteinExistence type="predicted"/>
<evidence type="ECO:0000313" key="2">
    <source>
        <dbReference type="Proteomes" id="UP001515660"/>
    </source>
</evidence>
<sequence>MDLWNWLEYGAWGLSALLGLHMAFDWLKTDSTYSEEVLTSSREGEIEALAEQHKAGGAHHG</sequence>
<name>A0ABX0G525_9RHOB</name>